<dbReference type="Proteomes" id="UP000285860">
    <property type="component" value="Unassembled WGS sequence"/>
</dbReference>
<accession>A0A420NUI9</accession>
<dbReference type="VEuPathDB" id="FungiDB:FOZG_01862"/>
<dbReference type="VEuPathDB" id="FungiDB:FOXG_01088"/>
<protein>
    <submittedName>
        <fullName evidence="1">Uncharacterized protein</fullName>
    </submittedName>
</protein>
<name>A0A420NUI9_FUSOX</name>
<comment type="caution">
    <text evidence="1">The sequence shown here is derived from an EMBL/GenBank/DDBJ whole genome shotgun (WGS) entry which is preliminary data.</text>
</comment>
<gene>
    <name evidence="1" type="ORF">BFJ68_g17403</name>
</gene>
<dbReference type="VEuPathDB" id="FungiDB:FOMG_01876"/>
<evidence type="ECO:0000313" key="1">
    <source>
        <dbReference type="EMBL" id="RKK83886.1"/>
    </source>
</evidence>
<dbReference type="EMBL" id="MRCY01000539">
    <property type="protein sequence ID" value="RKK83886.1"/>
    <property type="molecule type" value="Genomic_DNA"/>
</dbReference>
<sequence length="490" mass="56600">MVPSKEKISRLQKCRDTTHCSYVERKAINDCGCPASLYLHDQWKKRYCVTIDLLGSCENRTYLEFIREHDPDVPEIPTFILPDPRSRRWKRISSYIESFCEGASFVFGSSVSDDSNNPDFRDMQEPRAWVSDRNHAAEGLPPPERVYINNPNGTSILALIRTALVHQREGFQELFANYITETPAPRIGLAESLFWQSWWSGHFVISFILPFFAIRIEDREDIRRIFNDRKSIRSRRNLSFLGIHHLGSKDPPGDDPSPPRHQAFLHEAACAFMITGKSERYWTAVFLDEDFHVDPPKLSVEEEEDVEVGSIDPIIVKAEFESADTTASPRAYALATLAGTLREIVEHHTDIQEEFRDSLSRHILDPRQETPDKSACQNLQEWRSSFQDSLGQVKYGNLRLFRKVDEFLRQDVSISPDGLPRSPLWVSVQEEPDAVKSLRSIIASRNKLREISDELTHLVEEAKREVGNTQLLFRSPHLELTWHDRRRTLM</sequence>
<dbReference type="VEuPathDB" id="FungiDB:HZS61_001434"/>
<proteinExistence type="predicted"/>
<dbReference type="AlphaFoldDB" id="A0A420NUI9"/>
<dbReference type="VEuPathDB" id="FungiDB:FOC4_g10014347"/>
<dbReference type="VEuPathDB" id="FungiDB:FOIG_13179"/>
<reference evidence="1 2" key="1">
    <citation type="journal article" date="2018" name="Sci. Rep.">
        <title>Characterisation of pathogen-specific regions and novel effector candidates in Fusarium oxysporum f. sp. cepae.</title>
        <authorList>
            <person name="Armitage A.D."/>
            <person name="Taylor A."/>
            <person name="Sobczyk M.K."/>
            <person name="Baxter L."/>
            <person name="Greenfield B.P."/>
            <person name="Bates H.J."/>
            <person name="Wilson F."/>
            <person name="Jackson A.C."/>
            <person name="Ott S."/>
            <person name="Harrison R.J."/>
            <person name="Clarkson J.P."/>
        </authorList>
    </citation>
    <scope>NUCLEOTIDE SEQUENCE [LARGE SCALE GENOMIC DNA]</scope>
    <source>
        <strain evidence="1 2">Fo_A28</strain>
    </source>
</reference>
<organism evidence="1 2">
    <name type="scientific">Fusarium oxysporum</name>
    <name type="common">Fusarium vascular wilt</name>
    <dbReference type="NCBI Taxonomy" id="5507"/>
    <lineage>
        <taxon>Eukaryota</taxon>
        <taxon>Fungi</taxon>
        <taxon>Dikarya</taxon>
        <taxon>Ascomycota</taxon>
        <taxon>Pezizomycotina</taxon>
        <taxon>Sordariomycetes</taxon>
        <taxon>Hypocreomycetidae</taxon>
        <taxon>Hypocreales</taxon>
        <taxon>Nectriaceae</taxon>
        <taxon>Fusarium</taxon>
        <taxon>Fusarium oxysporum species complex</taxon>
    </lineage>
</organism>
<dbReference type="VEuPathDB" id="FungiDB:FOC1_g10016398"/>
<evidence type="ECO:0000313" key="2">
    <source>
        <dbReference type="Proteomes" id="UP000285860"/>
    </source>
</evidence>